<dbReference type="FunFam" id="3.40.390.10:FF:000037">
    <property type="entry name" value="Metalloendopeptidase"/>
    <property type="match status" value="1"/>
</dbReference>
<dbReference type="SMART" id="SM00235">
    <property type="entry name" value="ZnMc"/>
    <property type="match status" value="1"/>
</dbReference>
<feature type="binding site" evidence="1">
    <location>
        <position position="144"/>
    </location>
    <ligand>
        <name>Zn(2+)</name>
        <dbReference type="ChEBI" id="CHEBI:29105"/>
        <note>catalytic</note>
    </ligand>
</feature>
<feature type="signal peptide" evidence="2">
    <location>
        <begin position="1"/>
        <end position="18"/>
    </location>
</feature>
<dbReference type="GO" id="GO:0006508">
    <property type="term" value="P:proteolysis"/>
    <property type="evidence" value="ECO:0007669"/>
    <property type="project" value="UniProtKB-KW"/>
</dbReference>
<accession>A0A6P8KGY9</accession>
<keyword evidence="1 2" id="KW-0378">Hydrolase</keyword>
<feature type="active site" evidence="1">
    <location>
        <position position="145"/>
    </location>
</feature>
<protein>
    <recommendedName>
        <fullName evidence="2">Metalloendopeptidase</fullName>
        <ecNumber evidence="2">3.4.24.-</ecNumber>
    </recommendedName>
</protein>
<keyword evidence="1 2" id="KW-0862">Zinc</keyword>
<name>A0A6P8KGY9_DROMA</name>
<dbReference type="SUPFAM" id="SSF55486">
    <property type="entry name" value="Metalloproteases ('zincins'), catalytic domain"/>
    <property type="match status" value="1"/>
</dbReference>
<dbReference type="EC" id="3.4.24.-" evidence="2"/>
<evidence type="ECO:0000256" key="2">
    <source>
        <dbReference type="RuleBase" id="RU361183"/>
    </source>
</evidence>
<feature type="binding site" evidence="1">
    <location>
        <position position="148"/>
    </location>
    <ligand>
        <name>Zn(2+)</name>
        <dbReference type="ChEBI" id="CHEBI:29105"/>
        <note>catalytic</note>
    </ligand>
</feature>
<feature type="domain" description="Peptidase M12A" evidence="3">
    <location>
        <begin position="44"/>
        <end position="248"/>
    </location>
</feature>
<keyword evidence="1 2" id="KW-0645">Protease</keyword>
<organism evidence="4 5">
    <name type="scientific">Drosophila mauritiana</name>
    <name type="common">Fruit fly</name>
    <dbReference type="NCBI Taxonomy" id="7226"/>
    <lineage>
        <taxon>Eukaryota</taxon>
        <taxon>Metazoa</taxon>
        <taxon>Ecdysozoa</taxon>
        <taxon>Arthropoda</taxon>
        <taxon>Hexapoda</taxon>
        <taxon>Insecta</taxon>
        <taxon>Pterygota</taxon>
        <taxon>Neoptera</taxon>
        <taxon>Endopterygota</taxon>
        <taxon>Diptera</taxon>
        <taxon>Brachycera</taxon>
        <taxon>Muscomorpha</taxon>
        <taxon>Ephydroidea</taxon>
        <taxon>Drosophilidae</taxon>
        <taxon>Drosophila</taxon>
        <taxon>Sophophora</taxon>
    </lineage>
</organism>
<dbReference type="GO" id="GO:0008270">
    <property type="term" value="F:zinc ion binding"/>
    <property type="evidence" value="ECO:0007669"/>
    <property type="project" value="UniProtKB-UniRule"/>
</dbReference>
<dbReference type="PRINTS" id="PR00480">
    <property type="entry name" value="ASTACIN"/>
</dbReference>
<reference evidence="5" key="1">
    <citation type="submission" date="2025-08" db="UniProtKB">
        <authorList>
            <consortium name="RefSeq"/>
        </authorList>
    </citation>
    <scope>IDENTIFICATION</scope>
    <source>
        <strain evidence="5">Mau12</strain>
        <tissue evidence="5">Whole Body</tissue>
    </source>
</reference>
<dbReference type="RefSeq" id="XP_033168198.1">
    <property type="nucleotide sequence ID" value="XM_033312307.1"/>
</dbReference>
<dbReference type="InterPro" id="IPR034035">
    <property type="entry name" value="Astacin-like_dom"/>
</dbReference>
<evidence type="ECO:0000256" key="1">
    <source>
        <dbReference type="PROSITE-ProRule" id="PRU01211"/>
    </source>
</evidence>
<dbReference type="Pfam" id="PF01400">
    <property type="entry name" value="Astacin"/>
    <property type="match status" value="1"/>
</dbReference>
<dbReference type="InterPro" id="IPR024079">
    <property type="entry name" value="MetalloPept_cat_dom_sf"/>
</dbReference>
<dbReference type="PANTHER" id="PTHR10127">
    <property type="entry name" value="DISCOIDIN, CUB, EGF, LAMININ , AND ZINC METALLOPROTEASE DOMAIN CONTAINING"/>
    <property type="match status" value="1"/>
</dbReference>
<evidence type="ECO:0000313" key="4">
    <source>
        <dbReference type="Proteomes" id="UP000515162"/>
    </source>
</evidence>
<comment type="caution">
    <text evidence="1">Lacks conserved residue(s) required for the propagation of feature annotation.</text>
</comment>
<gene>
    <name evidence="5" type="primary">LOC117146292</name>
</gene>
<dbReference type="CDD" id="cd04280">
    <property type="entry name" value="ZnMc_astacin_like"/>
    <property type="match status" value="1"/>
</dbReference>
<keyword evidence="1 2" id="KW-0482">Metalloprotease</keyword>
<dbReference type="AlphaFoldDB" id="A0A6P8KGY9"/>
<comment type="cofactor">
    <cofactor evidence="1 2">
        <name>Zn(2+)</name>
        <dbReference type="ChEBI" id="CHEBI:29105"/>
    </cofactor>
    <text evidence="1 2">Binds 1 zinc ion per subunit.</text>
</comment>
<dbReference type="InterPro" id="IPR001506">
    <property type="entry name" value="Peptidase_M12A"/>
</dbReference>
<sequence length="251" mass="29143">MFARTWAVIFLFAPTVFSELFKDPELLAGFYQGDIKAHPIQSRNGIVNQIYHWPNRTVPYMIENNAFADSHYREILRAISIIEENSCVIFKPATEMDFPLALVITSKGLGCNTVHLGYRNKTQVVNLEIYPLGEGCFRIGSIIHELLHVLGFEHQHVAQNRDQYVSIQWENINPQYNTNFVNNDNSTEWHDFEEGYDYESVMHYVPRAFSKNGQPTIVPLREGAANMGQRFYMSEKDIRKLNKMYRCPGHF</sequence>
<dbReference type="Proteomes" id="UP000515162">
    <property type="component" value="Chromosome 2L"/>
</dbReference>
<evidence type="ECO:0000259" key="3">
    <source>
        <dbReference type="PROSITE" id="PS51864"/>
    </source>
</evidence>
<dbReference type="GO" id="GO:0004222">
    <property type="term" value="F:metalloendopeptidase activity"/>
    <property type="evidence" value="ECO:0007669"/>
    <property type="project" value="UniProtKB-UniRule"/>
</dbReference>
<proteinExistence type="predicted"/>
<keyword evidence="1 2" id="KW-0479">Metal-binding</keyword>
<feature type="chain" id="PRO_5028521050" description="Metalloendopeptidase" evidence="2">
    <location>
        <begin position="19"/>
        <end position="251"/>
    </location>
</feature>
<keyword evidence="2" id="KW-0732">Signal</keyword>
<dbReference type="PROSITE" id="PS51864">
    <property type="entry name" value="ASTACIN"/>
    <property type="match status" value="1"/>
</dbReference>
<dbReference type="InterPro" id="IPR006026">
    <property type="entry name" value="Peptidase_Metallo"/>
</dbReference>
<evidence type="ECO:0000313" key="5">
    <source>
        <dbReference type="RefSeq" id="XP_033168198.1"/>
    </source>
</evidence>
<feature type="binding site" evidence="1">
    <location>
        <position position="154"/>
    </location>
    <ligand>
        <name>Zn(2+)</name>
        <dbReference type="ChEBI" id="CHEBI:29105"/>
        <note>catalytic</note>
    </ligand>
</feature>
<dbReference type="PANTHER" id="PTHR10127:SF814">
    <property type="entry name" value="MEPRIN A SUBUNIT BETA"/>
    <property type="match status" value="1"/>
</dbReference>
<dbReference type="GeneID" id="117146292"/>
<dbReference type="Gene3D" id="3.40.390.10">
    <property type="entry name" value="Collagenase (Catalytic Domain)"/>
    <property type="match status" value="1"/>
</dbReference>
<keyword evidence="4" id="KW-1185">Reference proteome</keyword>